<dbReference type="AlphaFoldDB" id="A0A9W4T860"/>
<dbReference type="GO" id="GO:0007166">
    <property type="term" value="P:cell surface receptor signaling pathway"/>
    <property type="evidence" value="ECO:0007669"/>
    <property type="project" value="InterPro"/>
</dbReference>
<name>A0A9W4T860_9GLOM</name>
<keyword evidence="2" id="KW-1185">Reference proteome</keyword>
<comment type="caution">
    <text evidence="1">The sequence shown here is derived from an EMBL/GenBank/DDBJ whole genome shotgun (WGS) entry which is preliminary data.</text>
</comment>
<feature type="non-terminal residue" evidence="1">
    <location>
        <position position="120"/>
    </location>
</feature>
<evidence type="ECO:0000313" key="2">
    <source>
        <dbReference type="Proteomes" id="UP001153678"/>
    </source>
</evidence>
<reference evidence="1" key="1">
    <citation type="submission" date="2022-08" db="EMBL/GenBank/DDBJ databases">
        <authorList>
            <person name="Kallberg Y."/>
            <person name="Tangrot J."/>
            <person name="Rosling A."/>
        </authorList>
    </citation>
    <scope>NUCLEOTIDE SEQUENCE</scope>
    <source>
        <strain evidence="1">Wild A</strain>
    </source>
</reference>
<dbReference type="OrthoDB" id="774951at2759"/>
<evidence type="ECO:0000313" key="1">
    <source>
        <dbReference type="EMBL" id="CAI2197635.1"/>
    </source>
</evidence>
<gene>
    <name evidence="1" type="ORF">FWILDA_LOCUS18175</name>
</gene>
<sequence>PFVDFLPLIKEVTDAFNEMIKIYQEAEHNKIICGKLLDKVQISDTVVSNLKNRKENDKYFSRENFNRLKELVYIIGNIRNFVDKIAKSYRDERIENDVEIFNFELDLMMRSMDISLASDT</sequence>
<protein>
    <submittedName>
        <fullName evidence="1">4679_t:CDS:1</fullName>
    </submittedName>
</protein>
<proteinExistence type="predicted"/>
<dbReference type="InterPro" id="IPR036537">
    <property type="entry name" value="Adaptor_Cbl_N_dom_sf"/>
</dbReference>
<feature type="non-terminal residue" evidence="1">
    <location>
        <position position="1"/>
    </location>
</feature>
<dbReference type="Gene3D" id="1.20.930.20">
    <property type="entry name" value="Adaptor protein Cbl, N-terminal domain"/>
    <property type="match status" value="1"/>
</dbReference>
<dbReference type="Proteomes" id="UP001153678">
    <property type="component" value="Unassembled WGS sequence"/>
</dbReference>
<accession>A0A9W4T860</accession>
<dbReference type="EMBL" id="CAMKVN010016733">
    <property type="protein sequence ID" value="CAI2197635.1"/>
    <property type="molecule type" value="Genomic_DNA"/>
</dbReference>
<organism evidence="1 2">
    <name type="scientific">Funneliformis geosporum</name>
    <dbReference type="NCBI Taxonomy" id="1117311"/>
    <lineage>
        <taxon>Eukaryota</taxon>
        <taxon>Fungi</taxon>
        <taxon>Fungi incertae sedis</taxon>
        <taxon>Mucoromycota</taxon>
        <taxon>Glomeromycotina</taxon>
        <taxon>Glomeromycetes</taxon>
        <taxon>Glomerales</taxon>
        <taxon>Glomeraceae</taxon>
        <taxon>Funneliformis</taxon>
    </lineage>
</organism>